<dbReference type="Pfam" id="PF00486">
    <property type="entry name" value="Trans_reg_C"/>
    <property type="match status" value="1"/>
</dbReference>
<dbReference type="SMART" id="SM00448">
    <property type="entry name" value="REC"/>
    <property type="match status" value="1"/>
</dbReference>
<dbReference type="SUPFAM" id="SSF46894">
    <property type="entry name" value="C-terminal effector domain of the bipartite response regulators"/>
    <property type="match status" value="1"/>
</dbReference>
<evidence type="ECO:0000256" key="2">
    <source>
        <dbReference type="ARBA" id="ARBA00023015"/>
    </source>
</evidence>
<dbReference type="InterPro" id="IPR039420">
    <property type="entry name" value="WalR-like"/>
</dbReference>
<dbReference type="GO" id="GO:0006355">
    <property type="term" value="P:regulation of DNA-templated transcription"/>
    <property type="evidence" value="ECO:0007669"/>
    <property type="project" value="InterPro"/>
</dbReference>
<feature type="modified residue" description="4-aspartylphosphate" evidence="5">
    <location>
        <position position="48"/>
    </location>
</feature>
<keyword evidence="4" id="KW-0804">Transcription</keyword>
<dbReference type="CDD" id="cd00383">
    <property type="entry name" value="trans_reg_C"/>
    <property type="match status" value="1"/>
</dbReference>
<evidence type="ECO:0000259" key="8">
    <source>
        <dbReference type="PROSITE" id="PS51755"/>
    </source>
</evidence>
<sequence length="223" mass="24578">MRVLLVEDDDSIAEPLVAGLSRYGMAVRRVATGADALAAPRPEMVLLDLGLPDIDGIEVCRRLRSTDDIPLIMLTARGDEADRVIGLELGADDYLAKPFSLRELVARMHAVGRRARPVAAVSRPEGHVPRLGALVIDRRTREVRLRDTVIGLAPKEYDLLVLLAADPGAVVARRDILEAVWEPNFFGRGKTLDFHVASLRRKLGDPAWIETRRGVGFRLVVQP</sequence>
<dbReference type="InterPro" id="IPR011006">
    <property type="entry name" value="CheY-like_superfamily"/>
</dbReference>
<dbReference type="InterPro" id="IPR036388">
    <property type="entry name" value="WH-like_DNA-bd_sf"/>
</dbReference>
<dbReference type="InterPro" id="IPR001867">
    <property type="entry name" value="OmpR/PhoB-type_DNA-bd"/>
</dbReference>
<dbReference type="PANTHER" id="PTHR48111:SF4">
    <property type="entry name" value="DNA-BINDING DUAL TRANSCRIPTIONAL REGULATOR OMPR"/>
    <property type="match status" value="1"/>
</dbReference>
<evidence type="ECO:0000313" key="10">
    <source>
        <dbReference type="Proteomes" id="UP000182486"/>
    </source>
</evidence>
<dbReference type="Pfam" id="PF00072">
    <property type="entry name" value="Response_reg"/>
    <property type="match status" value="1"/>
</dbReference>
<feature type="domain" description="OmpR/PhoB-type" evidence="8">
    <location>
        <begin position="126"/>
        <end position="221"/>
    </location>
</feature>
<dbReference type="GO" id="GO:0000976">
    <property type="term" value="F:transcription cis-regulatory region binding"/>
    <property type="evidence" value="ECO:0007669"/>
    <property type="project" value="TreeGrafter"/>
</dbReference>
<feature type="DNA-binding region" description="OmpR/PhoB-type" evidence="6">
    <location>
        <begin position="126"/>
        <end position="221"/>
    </location>
</feature>
<dbReference type="PROSITE" id="PS51755">
    <property type="entry name" value="OMPR_PHOB"/>
    <property type="match status" value="1"/>
</dbReference>
<keyword evidence="2" id="KW-0805">Transcription regulation</keyword>
<reference evidence="9 10" key="1">
    <citation type="submission" date="2016-09" db="EMBL/GenBank/DDBJ databases">
        <title>Couchioplanes caeruleus draft genome sequence.</title>
        <authorList>
            <person name="Sheehan J."/>
            <person name="Caffrey P."/>
        </authorList>
    </citation>
    <scope>NUCLEOTIDE SEQUENCE [LARGE SCALE GENOMIC DNA]</scope>
    <source>
        <strain evidence="9 10">DSM 43634</strain>
    </source>
</reference>
<evidence type="ECO:0000256" key="3">
    <source>
        <dbReference type="ARBA" id="ARBA00023125"/>
    </source>
</evidence>
<evidence type="ECO:0000256" key="1">
    <source>
        <dbReference type="ARBA" id="ARBA00022553"/>
    </source>
</evidence>
<dbReference type="Gene3D" id="1.10.10.10">
    <property type="entry name" value="Winged helix-like DNA-binding domain superfamily/Winged helix DNA-binding domain"/>
    <property type="match status" value="1"/>
</dbReference>
<dbReference type="GO" id="GO:0005829">
    <property type="term" value="C:cytosol"/>
    <property type="evidence" value="ECO:0007669"/>
    <property type="project" value="TreeGrafter"/>
</dbReference>
<dbReference type="AlphaFoldDB" id="A0A1K0GKJ7"/>
<dbReference type="Gene3D" id="3.40.50.2300">
    <property type="match status" value="1"/>
</dbReference>
<organism evidence="9 10">
    <name type="scientific">Couchioplanes caeruleus subsp. caeruleus</name>
    <dbReference type="NCBI Taxonomy" id="56427"/>
    <lineage>
        <taxon>Bacteria</taxon>
        <taxon>Bacillati</taxon>
        <taxon>Actinomycetota</taxon>
        <taxon>Actinomycetes</taxon>
        <taxon>Micromonosporales</taxon>
        <taxon>Micromonosporaceae</taxon>
        <taxon>Couchioplanes</taxon>
    </lineage>
</organism>
<dbReference type="Proteomes" id="UP000182486">
    <property type="component" value="Unassembled WGS sequence"/>
</dbReference>
<proteinExistence type="predicted"/>
<evidence type="ECO:0000256" key="5">
    <source>
        <dbReference type="PROSITE-ProRule" id="PRU00169"/>
    </source>
</evidence>
<evidence type="ECO:0000256" key="6">
    <source>
        <dbReference type="PROSITE-ProRule" id="PRU01091"/>
    </source>
</evidence>
<dbReference type="RefSeq" id="WP_071806623.1">
    <property type="nucleotide sequence ID" value="NZ_MEIA01000196.1"/>
</dbReference>
<dbReference type="SMART" id="SM00862">
    <property type="entry name" value="Trans_reg_C"/>
    <property type="match status" value="1"/>
</dbReference>
<comment type="caution">
    <text evidence="9">The sequence shown here is derived from an EMBL/GenBank/DDBJ whole genome shotgun (WGS) entry which is preliminary data.</text>
</comment>
<evidence type="ECO:0000259" key="7">
    <source>
        <dbReference type="PROSITE" id="PS50110"/>
    </source>
</evidence>
<dbReference type="Gene3D" id="6.10.250.690">
    <property type="match status" value="1"/>
</dbReference>
<dbReference type="GO" id="GO:0032993">
    <property type="term" value="C:protein-DNA complex"/>
    <property type="evidence" value="ECO:0007669"/>
    <property type="project" value="TreeGrafter"/>
</dbReference>
<dbReference type="InterPro" id="IPR016032">
    <property type="entry name" value="Sig_transdc_resp-reg_C-effctor"/>
</dbReference>
<name>A0A1K0GKJ7_9ACTN</name>
<dbReference type="SUPFAM" id="SSF52172">
    <property type="entry name" value="CheY-like"/>
    <property type="match status" value="1"/>
</dbReference>
<dbReference type="EMBL" id="MEIA01000196">
    <property type="protein sequence ID" value="OJF12806.1"/>
    <property type="molecule type" value="Genomic_DNA"/>
</dbReference>
<keyword evidence="10" id="KW-1185">Reference proteome</keyword>
<dbReference type="PANTHER" id="PTHR48111">
    <property type="entry name" value="REGULATOR OF RPOS"/>
    <property type="match status" value="1"/>
</dbReference>
<feature type="domain" description="Response regulatory" evidence="7">
    <location>
        <begin position="2"/>
        <end position="112"/>
    </location>
</feature>
<evidence type="ECO:0000313" key="9">
    <source>
        <dbReference type="EMBL" id="OJF12806.1"/>
    </source>
</evidence>
<dbReference type="PROSITE" id="PS50110">
    <property type="entry name" value="RESPONSE_REGULATORY"/>
    <property type="match status" value="1"/>
</dbReference>
<gene>
    <name evidence="9" type="ORF">BG844_18705</name>
</gene>
<dbReference type="GO" id="GO:0000156">
    <property type="term" value="F:phosphorelay response regulator activity"/>
    <property type="evidence" value="ECO:0007669"/>
    <property type="project" value="TreeGrafter"/>
</dbReference>
<keyword evidence="1 5" id="KW-0597">Phosphoprotein</keyword>
<accession>A0A1K0GKJ7</accession>
<protein>
    <submittedName>
        <fullName evidence="9">DNA-binding response regulator</fullName>
    </submittedName>
</protein>
<keyword evidence="3 6" id="KW-0238">DNA-binding</keyword>
<evidence type="ECO:0000256" key="4">
    <source>
        <dbReference type="ARBA" id="ARBA00023163"/>
    </source>
</evidence>
<dbReference type="InterPro" id="IPR001789">
    <property type="entry name" value="Sig_transdc_resp-reg_receiver"/>
</dbReference>